<evidence type="ECO:0000313" key="2">
    <source>
        <dbReference type="Proteomes" id="UP001156870"/>
    </source>
</evidence>
<proteinExistence type="predicted"/>
<protein>
    <submittedName>
        <fullName evidence="1">Uncharacterized protein</fullName>
    </submittedName>
</protein>
<name>A0AA37T6F8_9GAMM</name>
<dbReference type="RefSeq" id="WP_232594874.1">
    <property type="nucleotide sequence ID" value="NZ_BSPD01000002.1"/>
</dbReference>
<dbReference type="AlphaFoldDB" id="A0AA37T6F8"/>
<accession>A0AA37T6F8</accession>
<dbReference type="Proteomes" id="UP001156870">
    <property type="component" value="Unassembled WGS sequence"/>
</dbReference>
<comment type="caution">
    <text evidence="1">The sequence shown here is derived from an EMBL/GenBank/DDBJ whole genome shotgun (WGS) entry which is preliminary data.</text>
</comment>
<sequence length="98" mass="11276">MKKKQTLTKKELGTVESVLLDFNHNRLPRLLDMKKQVDEGATLDTYDLQFLSDCIEHSRGSEHFAELHPEFKRIVAQVAHLYHHITNAALNNANKDAH</sequence>
<organism evidence="1 2">
    <name type="scientific">Marinibactrum halimedae</name>
    <dbReference type="NCBI Taxonomy" id="1444977"/>
    <lineage>
        <taxon>Bacteria</taxon>
        <taxon>Pseudomonadati</taxon>
        <taxon>Pseudomonadota</taxon>
        <taxon>Gammaproteobacteria</taxon>
        <taxon>Cellvibrionales</taxon>
        <taxon>Cellvibrionaceae</taxon>
        <taxon>Marinibactrum</taxon>
    </lineage>
</organism>
<reference evidence="1 2" key="1">
    <citation type="journal article" date="2014" name="Int. J. Syst. Evol. Microbiol.">
        <title>Complete genome sequence of Corynebacterium casei LMG S-19264T (=DSM 44701T), isolated from a smear-ripened cheese.</title>
        <authorList>
            <consortium name="US DOE Joint Genome Institute (JGI-PGF)"/>
            <person name="Walter F."/>
            <person name="Albersmeier A."/>
            <person name="Kalinowski J."/>
            <person name="Ruckert C."/>
        </authorList>
    </citation>
    <scope>NUCLEOTIDE SEQUENCE [LARGE SCALE GENOMIC DNA]</scope>
    <source>
        <strain evidence="1 2">NBRC 110095</strain>
    </source>
</reference>
<gene>
    <name evidence="1" type="ORF">GCM10007877_00810</name>
</gene>
<evidence type="ECO:0000313" key="1">
    <source>
        <dbReference type="EMBL" id="GLS24370.1"/>
    </source>
</evidence>
<keyword evidence="2" id="KW-1185">Reference proteome</keyword>
<dbReference type="EMBL" id="BSPD01000002">
    <property type="protein sequence ID" value="GLS24370.1"/>
    <property type="molecule type" value="Genomic_DNA"/>
</dbReference>